<keyword evidence="3" id="KW-1185">Reference proteome</keyword>
<evidence type="ECO:0000313" key="3">
    <source>
        <dbReference type="Proteomes" id="UP000566819"/>
    </source>
</evidence>
<gene>
    <name evidence="2" type="ORF">G7Y89_g12886</name>
</gene>
<feature type="transmembrane region" description="Helical" evidence="1">
    <location>
        <begin position="423"/>
        <end position="442"/>
    </location>
</feature>
<keyword evidence="1" id="KW-1133">Transmembrane helix</keyword>
<keyword evidence="1" id="KW-0472">Membrane</keyword>
<dbReference type="Proteomes" id="UP000566819">
    <property type="component" value="Unassembled WGS sequence"/>
</dbReference>
<feature type="transmembrane region" description="Helical" evidence="1">
    <location>
        <begin position="21"/>
        <end position="44"/>
    </location>
</feature>
<feature type="transmembrane region" description="Helical" evidence="1">
    <location>
        <begin position="584"/>
        <end position="605"/>
    </location>
</feature>
<accession>A0A8H4RAP1</accession>
<name>A0A8H4RAP1_9HELO</name>
<evidence type="ECO:0000313" key="2">
    <source>
        <dbReference type="EMBL" id="KAF4625284.1"/>
    </source>
</evidence>
<protein>
    <submittedName>
        <fullName evidence="2">Uncharacterized protein</fullName>
    </submittedName>
</protein>
<organism evidence="2 3">
    <name type="scientific">Cudoniella acicularis</name>
    <dbReference type="NCBI Taxonomy" id="354080"/>
    <lineage>
        <taxon>Eukaryota</taxon>
        <taxon>Fungi</taxon>
        <taxon>Dikarya</taxon>
        <taxon>Ascomycota</taxon>
        <taxon>Pezizomycotina</taxon>
        <taxon>Leotiomycetes</taxon>
        <taxon>Helotiales</taxon>
        <taxon>Tricladiaceae</taxon>
        <taxon>Cudoniella</taxon>
    </lineage>
</organism>
<feature type="transmembrane region" description="Helical" evidence="1">
    <location>
        <begin position="379"/>
        <end position="403"/>
    </location>
</feature>
<dbReference type="OrthoDB" id="2688021at2759"/>
<sequence>MSHFTGHHDKLDKAHFTRNMCVIGLVLSWIAGLIAFGGGGYVIFLNSKGEKKAEFVIPHFAKEVLPLGINIILTFLNESMGYIHCTSLRWSLQAEDRLTFNSNLRLLSSSSRSLPNKWYSNLAFILFIVLSYATTSLIFLGWNPQLTKMLNAPTQELSDDMIHVSGIALVIFGISLLGQAVISTWALSTTRVPTWSSNPLDTVCACTDENMPHRIVRRNNRCMKSVHQKDEPPVPTLPKKRQGSAFGAHSEVRWVLCLLWCLVPLGGLWGGVIYTMIQKGNKNGVLGSSWQFVPLFTGTPTRLGDCPAVRCTEGTSVLNVGWTANNGTLGNLGSIFLIAGFQSGLTLALHCAELLVNLSRDESILRMATTKKGTDPRYNSILAAFTSWQTIMLFLFKAAVHWLFGLSINNDFTLGVNMYPPQIFYFTAFSLAVAIFATYVSLRRPEGSMPASFGHLQTMADLIDEWEDRMFWGHKAGDKMTQGPCFAGTSQKRLDPPFLDRYYGGTAVGAMTPVPVVVHNVISMEIGVEYAEFGAETTTSQNASKCTSVYTECDVQQNFEVRLKALGFVTVNEGEWAEATRSGLLPALFATCEIAALFLAFAAYAKF</sequence>
<comment type="caution">
    <text evidence="2">The sequence shown here is derived from an EMBL/GenBank/DDBJ whole genome shotgun (WGS) entry which is preliminary data.</text>
</comment>
<proteinExistence type="predicted"/>
<evidence type="ECO:0000256" key="1">
    <source>
        <dbReference type="SAM" id="Phobius"/>
    </source>
</evidence>
<feature type="transmembrane region" description="Helical" evidence="1">
    <location>
        <begin position="162"/>
        <end position="187"/>
    </location>
</feature>
<keyword evidence="1" id="KW-0812">Transmembrane</keyword>
<reference evidence="2 3" key="1">
    <citation type="submission" date="2020-03" db="EMBL/GenBank/DDBJ databases">
        <title>Draft Genome Sequence of Cudoniella acicularis.</title>
        <authorList>
            <person name="Buettner E."/>
            <person name="Kellner H."/>
        </authorList>
    </citation>
    <scope>NUCLEOTIDE SEQUENCE [LARGE SCALE GENOMIC DNA]</scope>
    <source>
        <strain evidence="2 3">DSM 108380</strain>
    </source>
</reference>
<feature type="transmembrane region" description="Helical" evidence="1">
    <location>
        <begin position="118"/>
        <end position="142"/>
    </location>
</feature>
<dbReference type="AlphaFoldDB" id="A0A8H4RAP1"/>
<dbReference type="EMBL" id="JAAMPI010001419">
    <property type="protein sequence ID" value="KAF4625284.1"/>
    <property type="molecule type" value="Genomic_DNA"/>
</dbReference>
<feature type="transmembrane region" description="Helical" evidence="1">
    <location>
        <begin position="254"/>
        <end position="277"/>
    </location>
</feature>